<evidence type="ECO:0000313" key="2">
    <source>
        <dbReference type="Proteomes" id="UP000198284"/>
    </source>
</evidence>
<name>A0A239F8F5_9BURK</name>
<accession>A0A239F8F5</accession>
<protein>
    <recommendedName>
        <fullName evidence="3">Small metal-binding protein</fullName>
    </recommendedName>
</protein>
<sequence>MTRKFIDCREFPSDMNCTVALSADSDEELLEAAVQHAVAIHGHQDTPELRQQLGQLFREGTPPINRPAIAAF</sequence>
<dbReference type="RefSeq" id="WP_089398700.1">
    <property type="nucleotide sequence ID" value="NZ_FZOT01000003.1"/>
</dbReference>
<organism evidence="1 2">
    <name type="scientific">Noviherbaspirillum humi</name>
    <dbReference type="NCBI Taxonomy" id="1688639"/>
    <lineage>
        <taxon>Bacteria</taxon>
        <taxon>Pseudomonadati</taxon>
        <taxon>Pseudomonadota</taxon>
        <taxon>Betaproteobacteria</taxon>
        <taxon>Burkholderiales</taxon>
        <taxon>Oxalobacteraceae</taxon>
        <taxon>Noviherbaspirillum</taxon>
    </lineage>
</organism>
<dbReference type="Pfam" id="PF06348">
    <property type="entry name" value="DUF1059"/>
    <property type="match status" value="1"/>
</dbReference>
<dbReference type="InterPro" id="IPR009409">
    <property type="entry name" value="DUF1059"/>
</dbReference>
<dbReference type="OrthoDB" id="4560214at2"/>
<dbReference type="EMBL" id="FZOT01000003">
    <property type="protein sequence ID" value="SNS52364.1"/>
    <property type="molecule type" value="Genomic_DNA"/>
</dbReference>
<proteinExistence type="predicted"/>
<dbReference type="Proteomes" id="UP000198284">
    <property type="component" value="Unassembled WGS sequence"/>
</dbReference>
<reference evidence="1 2" key="1">
    <citation type="submission" date="2017-06" db="EMBL/GenBank/DDBJ databases">
        <authorList>
            <person name="Kim H.J."/>
            <person name="Triplett B.A."/>
        </authorList>
    </citation>
    <scope>NUCLEOTIDE SEQUENCE [LARGE SCALE GENOMIC DNA]</scope>
    <source>
        <strain evidence="1 2">U15</strain>
    </source>
</reference>
<keyword evidence="2" id="KW-1185">Reference proteome</keyword>
<gene>
    <name evidence="1" type="ORF">SAMN06265795_103203</name>
</gene>
<evidence type="ECO:0000313" key="1">
    <source>
        <dbReference type="EMBL" id="SNS52364.1"/>
    </source>
</evidence>
<evidence type="ECO:0008006" key="3">
    <source>
        <dbReference type="Google" id="ProtNLM"/>
    </source>
</evidence>
<dbReference type="AlphaFoldDB" id="A0A239F8F5"/>